<reference evidence="3 4" key="1">
    <citation type="submission" date="2024-04" db="EMBL/GenBank/DDBJ databases">
        <title>Phyllosticta paracitricarpa is synonymous to the EU quarantine fungus P. citricarpa based on phylogenomic analyses.</title>
        <authorList>
            <consortium name="Lawrence Berkeley National Laboratory"/>
            <person name="Van Ingen-Buijs V.A."/>
            <person name="Van Westerhoven A.C."/>
            <person name="Haridas S."/>
            <person name="Skiadas P."/>
            <person name="Martin F."/>
            <person name="Groenewald J.Z."/>
            <person name="Crous P.W."/>
            <person name="Seidl M.F."/>
        </authorList>
    </citation>
    <scope>NUCLEOTIDE SEQUENCE [LARGE SCALE GENOMIC DNA]</scope>
    <source>
        <strain evidence="3 4">CBS 123371</strain>
    </source>
</reference>
<sequence>MHTKLSPSLLPLLLHSLSHALFLSHLYSGDQQAGRIASHRYGVTTQHNTYYVHVHAYLETRTNRPRVMNQMPSLLHQQNPPTHAQLPVDAPPTLPPYHHTHDTPGMYRKINRRLRRAAGRK</sequence>
<feature type="chain" id="PRO_5046144514" description="Secreted protein" evidence="2">
    <location>
        <begin position="21"/>
        <end position="121"/>
    </location>
</feature>
<feature type="signal peptide" evidence="2">
    <location>
        <begin position="1"/>
        <end position="20"/>
    </location>
</feature>
<protein>
    <recommendedName>
        <fullName evidence="5">Secreted protein</fullName>
    </recommendedName>
</protein>
<proteinExistence type="predicted"/>
<keyword evidence="2" id="KW-0732">Signal</keyword>
<feature type="region of interest" description="Disordered" evidence="1">
    <location>
        <begin position="74"/>
        <end position="105"/>
    </location>
</feature>
<gene>
    <name evidence="3" type="ORF">IWZ03DRAFT_58957</name>
</gene>
<evidence type="ECO:0000313" key="3">
    <source>
        <dbReference type="EMBL" id="KAK7511385.1"/>
    </source>
</evidence>
<evidence type="ECO:0008006" key="5">
    <source>
        <dbReference type="Google" id="ProtNLM"/>
    </source>
</evidence>
<evidence type="ECO:0000256" key="1">
    <source>
        <dbReference type="SAM" id="MobiDB-lite"/>
    </source>
</evidence>
<evidence type="ECO:0000256" key="2">
    <source>
        <dbReference type="SAM" id="SignalP"/>
    </source>
</evidence>
<dbReference type="Proteomes" id="UP001363622">
    <property type="component" value="Unassembled WGS sequence"/>
</dbReference>
<evidence type="ECO:0000313" key="4">
    <source>
        <dbReference type="Proteomes" id="UP001363622"/>
    </source>
</evidence>
<keyword evidence="4" id="KW-1185">Reference proteome</keyword>
<comment type="caution">
    <text evidence="3">The sequence shown here is derived from an EMBL/GenBank/DDBJ whole genome shotgun (WGS) entry which is preliminary data.</text>
</comment>
<name>A0ABR1KBY6_9PEZI</name>
<accession>A0ABR1KBY6</accession>
<organism evidence="3 4">
    <name type="scientific">Phyllosticta citriasiana</name>
    <dbReference type="NCBI Taxonomy" id="595635"/>
    <lineage>
        <taxon>Eukaryota</taxon>
        <taxon>Fungi</taxon>
        <taxon>Dikarya</taxon>
        <taxon>Ascomycota</taxon>
        <taxon>Pezizomycotina</taxon>
        <taxon>Dothideomycetes</taxon>
        <taxon>Dothideomycetes incertae sedis</taxon>
        <taxon>Botryosphaeriales</taxon>
        <taxon>Phyllostictaceae</taxon>
        <taxon>Phyllosticta</taxon>
    </lineage>
</organism>
<dbReference type="EMBL" id="JBBPHU010000012">
    <property type="protein sequence ID" value="KAK7511385.1"/>
    <property type="molecule type" value="Genomic_DNA"/>
</dbReference>